<dbReference type="InterPro" id="IPR011008">
    <property type="entry name" value="Dimeric_a/b-barrel"/>
</dbReference>
<dbReference type="OrthoDB" id="2293521at2"/>
<feature type="domain" description="YCII-related" evidence="2">
    <location>
        <begin position="1"/>
        <end position="86"/>
    </location>
</feature>
<evidence type="ECO:0000259" key="2">
    <source>
        <dbReference type="Pfam" id="PF03795"/>
    </source>
</evidence>
<evidence type="ECO:0000256" key="1">
    <source>
        <dbReference type="ARBA" id="ARBA00007689"/>
    </source>
</evidence>
<accession>V9VZ66</accession>
<dbReference type="PANTHER" id="PTHR33606">
    <property type="entry name" value="PROTEIN YCII"/>
    <property type="match status" value="1"/>
</dbReference>
<dbReference type="InterPro" id="IPR005545">
    <property type="entry name" value="YCII"/>
</dbReference>
<dbReference type="SUPFAM" id="SSF54909">
    <property type="entry name" value="Dimeric alpha+beta barrel"/>
    <property type="match status" value="1"/>
</dbReference>
<dbReference type="PATRIC" id="fig|999552.6.peg.4019"/>
<dbReference type="EMBL" id="CP006773">
    <property type="protein sequence ID" value="AHD02665.1"/>
    <property type="molecule type" value="Genomic_DNA"/>
</dbReference>
<organism evidence="3 4">
    <name type="scientific">Leisingera methylohalidivorans DSM 14336</name>
    <dbReference type="NCBI Taxonomy" id="999552"/>
    <lineage>
        <taxon>Bacteria</taxon>
        <taxon>Pseudomonadati</taxon>
        <taxon>Pseudomonadota</taxon>
        <taxon>Alphaproteobacteria</taxon>
        <taxon>Rhodobacterales</taxon>
        <taxon>Roseobacteraceae</taxon>
        <taxon>Leisingera</taxon>
    </lineage>
</organism>
<sequence>MLIALIARDKPDHLQTRLDNRDAHLAYINDTGAVAQAGPLLDQDGNMAGSLVILDVEDMAAGEAWAENDPYNKAGLFEAVELITWKKVIG</sequence>
<comment type="similarity">
    <text evidence="1">Belongs to the YciI family.</text>
</comment>
<keyword evidence="4" id="KW-1185">Reference proteome</keyword>
<gene>
    <name evidence="3" type="ORF">METH_20300</name>
</gene>
<dbReference type="KEGG" id="lmd:METH_20300"/>
<name>V9VZ66_9RHOB</name>
<dbReference type="Gene3D" id="3.30.70.1060">
    <property type="entry name" value="Dimeric alpha+beta barrel"/>
    <property type="match status" value="1"/>
</dbReference>
<dbReference type="HOGENOM" id="CLU_110355_3_1_5"/>
<dbReference type="STRING" id="999552.METH_20300"/>
<dbReference type="Pfam" id="PF03795">
    <property type="entry name" value="YCII"/>
    <property type="match status" value="1"/>
</dbReference>
<dbReference type="PANTHER" id="PTHR33606:SF3">
    <property type="entry name" value="PROTEIN YCII"/>
    <property type="match status" value="1"/>
</dbReference>
<reference evidence="3 4" key="1">
    <citation type="submission" date="2013-09" db="EMBL/GenBank/DDBJ databases">
        <authorList>
            <consortium name="DOE Joint Genome Institute"/>
            <person name="Klenk H.-P."/>
            <person name="Huntemann M."/>
            <person name="Han J."/>
            <person name="Chen A."/>
            <person name="Kyrpides N."/>
            <person name="Mavromatis K."/>
            <person name="Markowitz V."/>
            <person name="Palaniappan K."/>
            <person name="Ivanova N."/>
            <person name="Schaumberg A."/>
            <person name="Pati A."/>
            <person name="Liolios K."/>
            <person name="Nordberg H.P."/>
            <person name="Cantor M.N."/>
            <person name="Hua S.X."/>
            <person name="Woyke T."/>
        </authorList>
    </citation>
    <scope>NUCLEOTIDE SEQUENCE [LARGE SCALE GENOMIC DNA]</scope>
    <source>
        <strain evidence="3 4">DSM 14336</strain>
    </source>
</reference>
<proteinExistence type="inferred from homology"/>
<dbReference type="InterPro" id="IPR051807">
    <property type="entry name" value="Sec-metab_biosynth-assoc"/>
</dbReference>
<evidence type="ECO:0000313" key="3">
    <source>
        <dbReference type="EMBL" id="AHD02665.1"/>
    </source>
</evidence>
<dbReference type="RefSeq" id="WP_024092180.1">
    <property type="nucleotide sequence ID" value="NC_023135.1"/>
</dbReference>
<evidence type="ECO:0000313" key="4">
    <source>
        <dbReference type="Proteomes" id="UP000018780"/>
    </source>
</evidence>
<dbReference type="AlphaFoldDB" id="V9VZ66"/>
<dbReference type="Proteomes" id="UP000018780">
    <property type="component" value="Chromosome"/>
</dbReference>
<protein>
    <recommendedName>
        <fullName evidence="2">YCII-related domain-containing protein</fullName>
    </recommendedName>
</protein>